<reference evidence="1 2" key="1">
    <citation type="submission" date="2023-07" db="EMBL/GenBank/DDBJ databases">
        <title>Sorghum-associated microbial communities from plants grown in Nebraska, USA.</title>
        <authorList>
            <person name="Schachtman D."/>
        </authorList>
    </citation>
    <scope>NUCLEOTIDE SEQUENCE [LARGE SCALE GENOMIC DNA]</scope>
    <source>
        <strain evidence="1 2">DS1307</strain>
    </source>
</reference>
<dbReference type="EMBL" id="JAUSRF010000022">
    <property type="protein sequence ID" value="MDP9840116.1"/>
    <property type="molecule type" value="Genomic_DNA"/>
</dbReference>
<evidence type="ECO:0000313" key="1">
    <source>
        <dbReference type="EMBL" id="MDP9840116.1"/>
    </source>
</evidence>
<evidence type="ECO:0000313" key="2">
    <source>
        <dbReference type="Proteomes" id="UP001241472"/>
    </source>
</evidence>
<gene>
    <name evidence="1" type="ORF">J2T09_004896</name>
</gene>
<sequence length="64" mass="7063">MITDAEWVRYSAVEETESGWSVVENATGLAVLVEGVPMVLLRKDIAFALVQTLNEIVISGRTFH</sequence>
<accession>A0ABT9Q051</accession>
<keyword evidence="2" id="KW-1185">Reference proteome</keyword>
<comment type="caution">
    <text evidence="1">The sequence shown here is derived from an EMBL/GenBank/DDBJ whole genome shotgun (WGS) entry which is preliminary data.</text>
</comment>
<dbReference type="RefSeq" id="WP_306839406.1">
    <property type="nucleotide sequence ID" value="NZ_JAUSRF010000022.1"/>
</dbReference>
<dbReference type="Proteomes" id="UP001241472">
    <property type="component" value="Unassembled WGS sequence"/>
</dbReference>
<proteinExistence type="predicted"/>
<name>A0ABT9Q051_9HYPH</name>
<organism evidence="1 2">
    <name type="scientific">Neorhizobium huautlense</name>
    <dbReference type="NCBI Taxonomy" id="67774"/>
    <lineage>
        <taxon>Bacteria</taxon>
        <taxon>Pseudomonadati</taxon>
        <taxon>Pseudomonadota</taxon>
        <taxon>Alphaproteobacteria</taxon>
        <taxon>Hyphomicrobiales</taxon>
        <taxon>Rhizobiaceae</taxon>
        <taxon>Rhizobium/Agrobacterium group</taxon>
        <taxon>Neorhizobium</taxon>
    </lineage>
</organism>
<protein>
    <submittedName>
        <fullName evidence="1">Uncharacterized protein</fullName>
    </submittedName>
</protein>